<evidence type="ECO:0000256" key="1">
    <source>
        <dbReference type="SAM" id="MobiDB-lite"/>
    </source>
</evidence>
<dbReference type="AlphaFoldDB" id="A0A0L0RWW3"/>
<feature type="compositionally biased region" description="Low complexity" evidence="1">
    <location>
        <begin position="403"/>
        <end position="414"/>
    </location>
</feature>
<protein>
    <submittedName>
        <fullName evidence="2">Uncharacterized protein</fullName>
    </submittedName>
</protein>
<feature type="region of interest" description="Disordered" evidence="1">
    <location>
        <begin position="230"/>
        <end position="428"/>
    </location>
</feature>
<feature type="region of interest" description="Disordered" evidence="1">
    <location>
        <begin position="25"/>
        <end position="213"/>
    </location>
</feature>
<dbReference type="EMBL" id="GG745328">
    <property type="protein sequence ID" value="KNE54536.1"/>
    <property type="molecule type" value="Genomic_DNA"/>
</dbReference>
<dbReference type="Proteomes" id="UP000054350">
    <property type="component" value="Unassembled WGS sequence"/>
</dbReference>
<dbReference type="OrthoDB" id="5589584at2759"/>
<name>A0A0L0RWW3_ALLM3</name>
<accession>A0A0L0RWW3</accession>
<feature type="compositionally biased region" description="Low complexity" evidence="1">
    <location>
        <begin position="361"/>
        <end position="384"/>
    </location>
</feature>
<feature type="compositionally biased region" description="Low complexity" evidence="1">
    <location>
        <begin position="137"/>
        <end position="146"/>
    </location>
</feature>
<feature type="compositionally biased region" description="Low complexity" evidence="1">
    <location>
        <begin position="331"/>
        <end position="344"/>
    </location>
</feature>
<dbReference type="VEuPathDB" id="FungiDB:AMAG_00506"/>
<reference evidence="3" key="2">
    <citation type="submission" date="2009-11" db="EMBL/GenBank/DDBJ databases">
        <title>The Genome Sequence of Allomyces macrogynus strain ATCC 38327.</title>
        <authorList>
            <consortium name="The Broad Institute Genome Sequencing Platform"/>
            <person name="Russ C."/>
            <person name="Cuomo C."/>
            <person name="Shea T."/>
            <person name="Young S.K."/>
            <person name="Zeng Q."/>
            <person name="Koehrsen M."/>
            <person name="Haas B."/>
            <person name="Borodovsky M."/>
            <person name="Guigo R."/>
            <person name="Alvarado L."/>
            <person name="Berlin A."/>
            <person name="Borenstein D."/>
            <person name="Chen Z."/>
            <person name="Engels R."/>
            <person name="Freedman E."/>
            <person name="Gellesch M."/>
            <person name="Goldberg J."/>
            <person name="Griggs A."/>
            <person name="Gujja S."/>
            <person name="Heiman D."/>
            <person name="Hepburn T."/>
            <person name="Howarth C."/>
            <person name="Jen D."/>
            <person name="Larson L."/>
            <person name="Lewis B."/>
            <person name="Mehta T."/>
            <person name="Park D."/>
            <person name="Pearson M."/>
            <person name="Roberts A."/>
            <person name="Saif S."/>
            <person name="Shenoy N."/>
            <person name="Sisk P."/>
            <person name="Stolte C."/>
            <person name="Sykes S."/>
            <person name="Walk T."/>
            <person name="White J."/>
            <person name="Yandava C."/>
            <person name="Burger G."/>
            <person name="Gray M.W."/>
            <person name="Holland P.W.H."/>
            <person name="King N."/>
            <person name="Lang F.B.F."/>
            <person name="Roger A.J."/>
            <person name="Ruiz-Trillo I."/>
            <person name="Lander E."/>
            <person name="Nusbaum C."/>
        </authorList>
    </citation>
    <scope>NUCLEOTIDE SEQUENCE [LARGE SCALE GENOMIC DNA]</scope>
    <source>
        <strain evidence="3">ATCC 38327</strain>
    </source>
</reference>
<gene>
    <name evidence="2" type="ORF">AMAG_00506</name>
</gene>
<evidence type="ECO:0000313" key="2">
    <source>
        <dbReference type="EMBL" id="KNE54536.1"/>
    </source>
</evidence>
<feature type="compositionally biased region" description="Low complexity" evidence="1">
    <location>
        <begin position="257"/>
        <end position="282"/>
    </location>
</feature>
<keyword evidence="3" id="KW-1185">Reference proteome</keyword>
<feature type="compositionally biased region" description="Pro residues" evidence="1">
    <location>
        <begin position="315"/>
        <end position="330"/>
    </location>
</feature>
<dbReference type="OMA" id="GWELAIN"/>
<organism evidence="2 3">
    <name type="scientific">Allomyces macrogynus (strain ATCC 38327)</name>
    <name type="common">Allomyces javanicus var. macrogynus</name>
    <dbReference type="NCBI Taxonomy" id="578462"/>
    <lineage>
        <taxon>Eukaryota</taxon>
        <taxon>Fungi</taxon>
        <taxon>Fungi incertae sedis</taxon>
        <taxon>Blastocladiomycota</taxon>
        <taxon>Blastocladiomycetes</taxon>
        <taxon>Blastocladiales</taxon>
        <taxon>Blastocladiaceae</taxon>
        <taxon>Allomyces</taxon>
    </lineage>
</organism>
<evidence type="ECO:0000313" key="3">
    <source>
        <dbReference type="Proteomes" id="UP000054350"/>
    </source>
</evidence>
<feature type="region of interest" description="Disordered" evidence="1">
    <location>
        <begin position="444"/>
        <end position="469"/>
    </location>
</feature>
<feature type="compositionally biased region" description="Low complexity" evidence="1">
    <location>
        <begin position="187"/>
        <end position="213"/>
    </location>
</feature>
<reference evidence="2 3" key="1">
    <citation type="submission" date="2009-11" db="EMBL/GenBank/DDBJ databases">
        <title>Annotation of Allomyces macrogynus ATCC 38327.</title>
        <authorList>
            <consortium name="The Broad Institute Genome Sequencing Platform"/>
            <person name="Russ C."/>
            <person name="Cuomo C."/>
            <person name="Burger G."/>
            <person name="Gray M.W."/>
            <person name="Holland P.W.H."/>
            <person name="King N."/>
            <person name="Lang F.B.F."/>
            <person name="Roger A.J."/>
            <person name="Ruiz-Trillo I."/>
            <person name="Young S.K."/>
            <person name="Zeng Q."/>
            <person name="Gargeya S."/>
            <person name="Fitzgerald M."/>
            <person name="Haas B."/>
            <person name="Abouelleil A."/>
            <person name="Alvarado L."/>
            <person name="Arachchi H.M."/>
            <person name="Berlin A."/>
            <person name="Chapman S.B."/>
            <person name="Gearin G."/>
            <person name="Goldberg J."/>
            <person name="Griggs A."/>
            <person name="Gujja S."/>
            <person name="Hansen M."/>
            <person name="Heiman D."/>
            <person name="Howarth C."/>
            <person name="Larimer J."/>
            <person name="Lui A."/>
            <person name="MacDonald P.J.P."/>
            <person name="McCowen C."/>
            <person name="Montmayeur A."/>
            <person name="Murphy C."/>
            <person name="Neiman D."/>
            <person name="Pearson M."/>
            <person name="Priest M."/>
            <person name="Roberts A."/>
            <person name="Saif S."/>
            <person name="Shea T."/>
            <person name="Sisk P."/>
            <person name="Stolte C."/>
            <person name="Sykes S."/>
            <person name="Wortman J."/>
            <person name="Nusbaum C."/>
            <person name="Birren B."/>
        </authorList>
    </citation>
    <scope>NUCLEOTIDE SEQUENCE [LARGE SCALE GENOMIC DNA]</scope>
    <source>
        <strain evidence="2 3">ATCC 38327</strain>
    </source>
</reference>
<proteinExistence type="predicted"/>
<sequence>MSMRNIPLARHPTPFPEKKQPLLTRLFGIGGNGSNTDAEGAGGRVPASSLPRPVPTEGASSSTAGGTLPPPPPRTLKFTRTLSLPQLMRSPTPYPEHPHVHPRNKRAPAWRTTLKRAFSLSRRSSADGTADGQAPVAATAAAAAATRSGQRKARKLALIRSPTPYPENHVKRTWWGGKKKKRRVPLAAAMAASAGAAGAGATPTAASSSAAAAGRPEIVILRKEPIVRRLASSVHSDEDEDEVLTPPERESADVNTDASAITPAAKAAGAAASPATDAIAQADIEPMPTEKEAASPANADQDDIKATDPAVPAVDEPPQPAVAPVVPAPVPDLQQQQHQQPSQQVPSAIAAEAQPKSNEQPASSETTTTPASAPAAATAAAIEPTKPEPVATSNRGISFPDLTPAAASSSTPRPAGKPTVTPASSSTLVNRRIMIVEPDLTGISRKKGSAARRTSTVTDSGVELNRQGA</sequence>